<sequence>MISEDLENLEKPTGVLLKRRQKFRALLTAMALFTASIVSIPNANADIRVTVQAGDSLSLIALEYGVSTQSIMNANGISNPDLLFMGQELIIPGVTQTVSTASVIVTVEWGDSLSAIAEDYGVSVASLMEANGITNANSIFAGQELTVLGVSGPLRPAGPVIVTVVSGDTLSEIASKYGVGLSALMNENGITQPDSIYIGQKIRIPGTGATPTTTLPPIRITVKSGDTLSVIADTYGVKVSSIVSANGLSNANYLSVGQELVIPGVYG</sequence>
<reference evidence="2" key="1">
    <citation type="submission" date="2018-05" db="EMBL/GenBank/DDBJ databases">
        <authorList>
            <person name="Lanie J.A."/>
            <person name="Ng W.-L."/>
            <person name="Kazmierczak K.M."/>
            <person name="Andrzejewski T.M."/>
            <person name="Davidsen T.M."/>
            <person name="Wayne K.J."/>
            <person name="Tettelin H."/>
            <person name="Glass J.I."/>
            <person name="Rusch D."/>
            <person name="Podicherti R."/>
            <person name="Tsui H.-C.T."/>
            <person name="Winkler M.E."/>
        </authorList>
    </citation>
    <scope>NUCLEOTIDE SEQUENCE</scope>
</reference>
<gene>
    <name evidence="2" type="ORF">METZ01_LOCUS351269</name>
</gene>
<feature type="domain" description="LysM" evidence="1">
    <location>
        <begin position="47"/>
        <end position="91"/>
    </location>
</feature>
<evidence type="ECO:0000313" key="2">
    <source>
        <dbReference type="EMBL" id="SVC98415.1"/>
    </source>
</evidence>
<dbReference type="AlphaFoldDB" id="A0A382RMP6"/>
<accession>A0A382RMP6</accession>
<feature type="domain" description="LysM" evidence="1">
    <location>
        <begin position="160"/>
        <end position="204"/>
    </location>
</feature>
<organism evidence="2">
    <name type="scientific">marine metagenome</name>
    <dbReference type="NCBI Taxonomy" id="408172"/>
    <lineage>
        <taxon>unclassified sequences</taxon>
        <taxon>metagenomes</taxon>
        <taxon>ecological metagenomes</taxon>
    </lineage>
</organism>
<feature type="non-terminal residue" evidence="2">
    <location>
        <position position="267"/>
    </location>
</feature>
<dbReference type="CDD" id="cd00118">
    <property type="entry name" value="LysM"/>
    <property type="match status" value="4"/>
</dbReference>
<dbReference type="InterPro" id="IPR036779">
    <property type="entry name" value="LysM_dom_sf"/>
</dbReference>
<name>A0A382RMP6_9ZZZZ</name>
<dbReference type="EMBL" id="UINC01122543">
    <property type="protein sequence ID" value="SVC98415.1"/>
    <property type="molecule type" value="Genomic_DNA"/>
</dbReference>
<dbReference type="PROSITE" id="PS51782">
    <property type="entry name" value="LYSM"/>
    <property type="match status" value="4"/>
</dbReference>
<feature type="domain" description="LysM" evidence="1">
    <location>
        <begin position="103"/>
        <end position="147"/>
    </location>
</feature>
<dbReference type="InterPro" id="IPR018392">
    <property type="entry name" value="LysM"/>
</dbReference>
<evidence type="ECO:0000259" key="1">
    <source>
        <dbReference type="PROSITE" id="PS51782"/>
    </source>
</evidence>
<proteinExistence type="predicted"/>
<dbReference type="PANTHER" id="PTHR33734:SF22">
    <property type="entry name" value="MEMBRANE-BOUND LYTIC MUREIN TRANSGLYCOSYLASE D"/>
    <property type="match status" value="1"/>
</dbReference>
<dbReference type="PANTHER" id="PTHR33734">
    <property type="entry name" value="LYSM DOMAIN-CONTAINING GPI-ANCHORED PROTEIN 2"/>
    <property type="match status" value="1"/>
</dbReference>
<protein>
    <recommendedName>
        <fullName evidence="1">LysM domain-containing protein</fullName>
    </recommendedName>
</protein>
<dbReference type="Pfam" id="PF01476">
    <property type="entry name" value="LysM"/>
    <property type="match status" value="4"/>
</dbReference>
<dbReference type="SMART" id="SM00257">
    <property type="entry name" value="LysM"/>
    <property type="match status" value="4"/>
</dbReference>
<dbReference type="Gene3D" id="3.10.350.10">
    <property type="entry name" value="LysM domain"/>
    <property type="match status" value="4"/>
</dbReference>
<feature type="domain" description="LysM" evidence="1">
    <location>
        <begin position="218"/>
        <end position="262"/>
    </location>
</feature>
<dbReference type="SUPFAM" id="SSF54106">
    <property type="entry name" value="LysM domain"/>
    <property type="match status" value="4"/>
</dbReference>